<dbReference type="Pfam" id="PF00702">
    <property type="entry name" value="Hydrolase"/>
    <property type="match status" value="1"/>
</dbReference>
<sequence length="776" mass="80203">MASGDALDRVELAIGGMTCASCAARVEKRLNKLEGVTATVNYATGKARVDYPEGVSVDDLIAQVEKAGYTAEPPPPPDPDPGPGADHADDDGLRPLRQRLVTSIVLAVPVIALAMVPAWQFEYWQWLSLTLAAPVVVYAGWPFHRAAWTNLRHGAATMDTLVSLGTLAAFGWSLWALFFGTAGVPGIRHGFEFSMTRSDGSMNIYLEAAAGVIAFILAGRYFEARSKRRAGAALRALLELGAKEVSVVRDGGREERVPVERLVPGDVFAVRPGEKIATDGQVVEGSSAVDASLLTGESVPVEVGPGDAVTGATVNAGGRLLVRATRVGADTQLAQMARLVEEAQNGKARVQRLADRISGVFVPIVIALAAATLGFWLGTGTGTAAAFTAAVAVLIIACPCALGLATPTALMVGTGRGAQLGILIKGPEVLESTRAVDTVVLDKTGTVTTGRMAMVGVVTAEGVDEAEVLRLAGGLENASEHPIARAIAAGAVERAGELGTVEDFANVEGLGVQGMVDGHGVLVGRPRLLAEWSQHLPPELEKAMDEARERGHTAVAVGVDGAAQAVITVADQVKPTSAEAIERLRGLGLRPVLLTGDNEAVARTVADAVGIEEVVAEVLPEGKVEVIKRLQAEGRTVAMVGDGVNDAAALAQADLGLAMGTGTDVAIEASDLTLISGDLRAAADAIRLSRRTLTTIKGNLFWAFAYNVAALPLAAAGLLNPMIAGGAMAFSSVFVVSNSLRLRGFKPLKGRPVAEGAVAAPSGPQPPAKESATATR</sequence>
<evidence type="ECO:0000313" key="13">
    <source>
        <dbReference type="EMBL" id="MFC5748865.1"/>
    </source>
</evidence>
<evidence type="ECO:0000256" key="2">
    <source>
        <dbReference type="ARBA" id="ARBA00006024"/>
    </source>
</evidence>
<dbReference type="InterPro" id="IPR017969">
    <property type="entry name" value="Heavy-metal-associated_CS"/>
</dbReference>
<dbReference type="PROSITE" id="PS50846">
    <property type="entry name" value="HMA_2"/>
    <property type="match status" value="1"/>
</dbReference>
<evidence type="ECO:0000256" key="11">
    <source>
        <dbReference type="SAM" id="MobiDB-lite"/>
    </source>
</evidence>
<feature type="transmembrane region" description="Helical" evidence="10">
    <location>
        <begin position="384"/>
        <end position="406"/>
    </location>
</feature>
<dbReference type="InterPro" id="IPR059000">
    <property type="entry name" value="ATPase_P-type_domA"/>
</dbReference>
<feature type="transmembrane region" description="Helical" evidence="10">
    <location>
        <begin position="204"/>
        <end position="222"/>
    </location>
</feature>
<dbReference type="InterPro" id="IPR023298">
    <property type="entry name" value="ATPase_P-typ_TM_dom_sf"/>
</dbReference>
<dbReference type="Proteomes" id="UP001596074">
    <property type="component" value="Unassembled WGS sequence"/>
</dbReference>
<dbReference type="CDD" id="cd00371">
    <property type="entry name" value="HMA"/>
    <property type="match status" value="1"/>
</dbReference>
<keyword evidence="14" id="KW-1185">Reference proteome</keyword>
<evidence type="ECO:0000256" key="8">
    <source>
        <dbReference type="ARBA" id="ARBA00022989"/>
    </source>
</evidence>
<dbReference type="InterPro" id="IPR023214">
    <property type="entry name" value="HAD_sf"/>
</dbReference>
<evidence type="ECO:0000256" key="7">
    <source>
        <dbReference type="ARBA" id="ARBA00022967"/>
    </source>
</evidence>
<accession>A0ABW1A6T6</accession>
<dbReference type="NCBIfam" id="TIGR01525">
    <property type="entry name" value="ATPase-IB_hvy"/>
    <property type="match status" value="1"/>
</dbReference>
<dbReference type="InterPro" id="IPR023299">
    <property type="entry name" value="ATPase_P-typ_cyto_dom_N"/>
</dbReference>
<feature type="transmembrane region" description="Helical" evidence="10">
    <location>
        <begin position="357"/>
        <end position="378"/>
    </location>
</feature>
<dbReference type="PANTHER" id="PTHR43520:SF8">
    <property type="entry name" value="P-TYPE CU(+) TRANSPORTER"/>
    <property type="match status" value="1"/>
</dbReference>
<dbReference type="Pfam" id="PF00403">
    <property type="entry name" value="HMA"/>
    <property type="match status" value="1"/>
</dbReference>
<keyword evidence="5 10" id="KW-0547">Nucleotide-binding</keyword>
<name>A0ABW1A6T6_9ACTN</name>
<evidence type="ECO:0000256" key="10">
    <source>
        <dbReference type="RuleBase" id="RU362081"/>
    </source>
</evidence>
<keyword evidence="4 10" id="KW-0479">Metal-binding</keyword>
<evidence type="ECO:0000256" key="4">
    <source>
        <dbReference type="ARBA" id="ARBA00022723"/>
    </source>
</evidence>
<keyword evidence="3 10" id="KW-0812">Transmembrane</keyword>
<evidence type="ECO:0000256" key="5">
    <source>
        <dbReference type="ARBA" id="ARBA00022741"/>
    </source>
</evidence>
<dbReference type="InterPro" id="IPR001757">
    <property type="entry name" value="P_typ_ATPase"/>
</dbReference>
<keyword evidence="7" id="KW-1278">Translocase</keyword>
<dbReference type="InterPro" id="IPR006121">
    <property type="entry name" value="HMA_dom"/>
</dbReference>
<organism evidence="13 14">
    <name type="scientific">Actinomadura rugatobispora</name>
    <dbReference type="NCBI Taxonomy" id="1994"/>
    <lineage>
        <taxon>Bacteria</taxon>
        <taxon>Bacillati</taxon>
        <taxon>Actinomycetota</taxon>
        <taxon>Actinomycetes</taxon>
        <taxon>Streptosporangiales</taxon>
        <taxon>Thermomonosporaceae</taxon>
        <taxon>Actinomadura</taxon>
    </lineage>
</organism>
<keyword evidence="6 10" id="KW-0067">ATP-binding</keyword>
<dbReference type="SFLD" id="SFLDG00002">
    <property type="entry name" value="C1.7:_P-type_atpase_like"/>
    <property type="match status" value="1"/>
</dbReference>
<dbReference type="Gene3D" id="3.40.50.1000">
    <property type="entry name" value="HAD superfamily/HAD-like"/>
    <property type="match status" value="1"/>
</dbReference>
<dbReference type="PRINTS" id="PR00119">
    <property type="entry name" value="CATATPASE"/>
</dbReference>
<comment type="subcellular location">
    <subcellularLocation>
        <location evidence="1">Cell membrane</location>
        <topology evidence="1">Multi-pass membrane protein</topology>
    </subcellularLocation>
</comment>
<dbReference type="NCBIfam" id="TIGR01494">
    <property type="entry name" value="ATPase_P-type"/>
    <property type="match status" value="1"/>
</dbReference>
<dbReference type="Pfam" id="PF00122">
    <property type="entry name" value="E1-E2_ATPase"/>
    <property type="match status" value="1"/>
</dbReference>
<comment type="similarity">
    <text evidence="2 10">Belongs to the cation transport ATPase (P-type) (TC 3.A.3) family. Type IB subfamily.</text>
</comment>
<protein>
    <submittedName>
        <fullName evidence="13">Heavy metal translocating P-type ATPase</fullName>
    </submittedName>
</protein>
<evidence type="ECO:0000313" key="14">
    <source>
        <dbReference type="Proteomes" id="UP001596074"/>
    </source>
</evidence>
<dbReference type="SFLD" id="SFLDS00003">
    <property type="entry name" value="Haloacid_Dehalogenase"/>
    <property type="match status" value="1"/>
</dbReference>
<feature type="transmembrane region" description="Helical" evidence="10">
    <location>
        <begin position="700"/>
        <end position="717"/>
    </location>
</feature>
<feature type="domain" description="HMA" evidence="12">
    <location>
        <begin position="8"/>
        <end position="72"/>
    </location>
</feature>
<dbReference type="InterPro" id="IPR008250">
    <property type="entry name" value="ATPase_P-typ_transduc_dom_A_sf"/>
</dbReference>
<evidence type="ECO:0000256" key="6">
    <source>
        <dbReference type="ARBA" id="ARBA00022840"/>
    </source>
</evidence>
<dbReference type="PANTHER" id="PTHR43520">
    <property type="entry name" value="ATP7, ISOFORM B"/>
    <property type="match status" value="1"/>
</dbReference>
<comment type="caution">
    <text evidence="13">The sequence shown here is derived from an EMBL/GenBank/DDBJ whole genome shotgun (WGS) entry which is preliminary data.</text>
</comment>
<dbReference type="SFLD" id="SFLDF00027">
    <property type="entry name" value="p-type_atpase"/>
    <property type="match status" value="1"/>
</dbReference>
<evidence type="ECO:0000256" key="9">
    <source>
        <dbReference type="ARBA" id="ARBA00023136"/>
    </source>
</evidence>
<dbReference type="InterPro" id="IPR027256">
    <property type="entry name" value="P-typ_ATPase_IB"/>
</dbReference>
<dbReference type="Gene3D" id="2.70.150.10">
    <property type="entry name" value="Calcium-transporting ATPase, cytoplasmic transduction domain A"/>
    <property type="match status" value="1"/>
</dbReference>
<feature type="transmembrane region" description="Helical" evidence="10">
    <location>
        <begin position="723"/>
        <end position="742"/>
    </location>
</feature>
<feature type="transmembrane region" description="Helical" evidence="10">
    <location>
        <begin position="100"/>
        <end position="117"/>
    </location>
</feature>
<dbReference type="InterPro" id="IPR036412">
    <property type="entry name" value="HAD-like_sf"/>
</dbReference>
<dbReference type="Gene3D" id="3.40.1110.10">
    <property type="entry name" value="Calcium-transporting ATPase, cytoplasmic domain N"/>
    <property type="match status" value="1"/>
</dbReference>
<dbReference type="RefSeq" id="WP_378284554.1">
    <property type="nucleotide sequence ID" value="NZ_JBHSON010000036.1"/>
</dbReference>
<feature type="compositionally biased region" description="Pro residues" evidence="11">
    <location>
        <begin position="72"/>
        <end position="82"/>
    </location>
</feature>
<feature type="region of interest" description="Disordered" evidence="11">
    <location>
        <begin position="68"/>
        <end position="92"/>
    </location>
</feature>
<feature type="transmembrane region" description="Helical" evidence="10">
    <location>
        <begin position="123"/>
        <end position="141"/>
    </location>
</feature>
<feature type="region of interest" description="Disordered" evidence="11">
    <location>
        <begin position="755"/>
        <end position="776"/>
    </location>
</feature>
<dbReference type="Gene3D" id="3.30.70.100">
    <property type="match status" value="1"/>
</dbReference>
<dbReference type="SUPFAM" id="SSF81653">
    <property type="entry name" value="Calcium ATPase, transduction domain A"/>
    <property type="match status" value="1"/>
</dbReference>
<keyword evidence="10" id="KW-1003">Cell membrane</keyword>
<dbReference type="CDD" id="cd02094">
    <property type="entry name" value="P-type_ATPase_Cu-like"/>
    <property type="match status" value="1"/>
</dbReference>
<proteinExistence type="inferred from homology"/>
<dbReference type="SUPFAM" id="SSF56784">
    <property type="entry name" value="HAD-like"/>
    <property type="match status" value="1"/>
</dbReference>
<evidence type="ECO:0000259" key="12">
    <source>
        <dbReference type="PROSITE" id="PS50846"/>
    </source>
</evidence>
<dbReference type="EMBL" id="JBHSON010000036">
    <property type="protein sequence ID" value="MFC5748865.1"/>
    <property type="molecule type" value="Genomic_DNA"/>
</dbReference>
<dbReference type="PRINTS" id="PR00943">
    <property type="entry name" value="CUATPASE"/>
</dbReference>
<reference evidence="14" key="1">
    <citation type="journal article" date="2019" name="Int. J. Syst. Evol. Microbiol.">
        <title>The Global Catalogue of Microorganisms (GCM) 10K type strain sequencing project: providing services to taxonomists for standard genome sequencing and annotation.</title>
        <authorList>
            <consortium name="The Broad Institute Genomics Platform"/>
            <consortium name="The Broad Institute Genome Sequencing Center for Infectious Disease"/>
            <person name="Wu L."/>
            <person name="Ma J."/>
        </authorList>
    </citation>
    <scope>NUCLEOTIDE SEQUENCE [LARGE SCALE GENOMIC DNA]</scope>
    <source>
        <strain evidence="14">KCTC 42087</strain>
    </source>
</reference>
<keyword evidence="8 10" id="KW-1133">Transmembrane helix</keyword>
<dbReference type="SUPFAM" id="SSF55008">
    <property type="entry name" value="HMA, heavy metal-associated domain"/>
    <property type="match status" value="1"/>
</dbReference>
<dbReference type="InterPro" id="IPR044492">
    <property type="entry name" value="P_typ_ATPase_HD_dom"/>
</dbReference>
<dbReference type="PROSITE" id="PS01229">
    <property type="entry name" value="COF_2"/>
    <property type="match status" value="1"/>
</dbReference>
<dbReference type="InterPro" id="IPR036163">
    <property type="entry name" value="HMA_dom_sf"/>
</dbReference>
<dbReference type="PROSITE" id="PS00154">
    <property type="entry name" value="ATPASE_E1_E2"/>
    <property type="match status" value="1"/>
</dbReference>
<dbReference type="NCBIfam" id="TIGR01511">
    <property type="entry name" value="ATPase-IB1_Cu"/>
    <property type="match status" value="1"/>
</dbReference>
<feature type="transmembrane region" description="Helical" evidence="10">
    <location>
        <begin position="161"/>
        <end position="184"/>
    </location>
</feature>
<keyword evidence="9 10" id="KW-0472">Membrane</keyword>
<dbReference type="InterPro" id="IPR018303">
    <property type="entry name" value="ATPase_P-typ_P_site"/>
</dbReference>
<evidence type="ECO:0000256" key="1">
    <source>
        <dbReference type="ARBA" id="ARBA00004651"/>
    </source>
</evidence>
<evidence type="ECO:0000256" key="3">
    <source>
        <dbReference type="ARBA" id="ARBA00022692"/>
    </source>
</evidence>
<dbReference type="PROSITE" id="PS01047">
    <property type="entry name" value="HMA_1"/>
    <property type="match status" value="1"/>
</dbReference>
<dbReference type="SUPFAM" id="SSF81665">
    <property type="entry name" value="Calcium ATPase, transmembrane domain M"/>
    <property type="match status" value="1"/>
</dbReference>
<gene>
    <name evidence="13" type="ORF">ACFPZN_24890</name>
</gene>